<feature type="non-terminal residue" evidence="1">
    <location>
        <position position="1"/>
    </location>
</feature>
<reference evidence="1" key="1">
    <citation type="submission" date="2013-12" db="EMBL/GenBank/DDBJ databases">
        <title>A Varibaculum cambriense genome reconstructed from a premature infant gut community with otherwise low bacterial novelty that shifts toward anaerobic metabolism during the third week of life.</title>
        <authorList>
            <person name="Brown C.T."/>
            <person name="Sharon I."/>
            <person name="Thomas B.C."/>
            <person name="Castelle C.J."/>
            <person name="Morowitz M.J."/>
            <person name="Banfield J.F."/>
        </authorList>
    </citation>
    <scope>NUCLEOTIDE SEQUENCE</scope>
</reference>
<organism evidence="1">
    <name type="scientific">human gut metagenome</name>
    <dbReference type="NCBI Taxonomy" id="408170"/>
    <lineage>
        <taxon>unclassified sequences</taxon>
        <taxon>metagenomes</taxon>
        <taxon>organismal metagenomes</taxon>
    </lineage>
</organism>
<sequence>IKVETTRIGTDARVSLRIGYLNRYSGIAMQQTVIHMAKRYKNLDIRMYSGSHEELYGMLSDRRVDVVFNDQWQILSDDFESHLIDKSTTFI</sequence>
<comment type="caution">
    <text evidence="1">The sequence shown here is derived from an EMBL/GenBank/DDBJ whole genome shotgun (WGS) entry which is preliminary data.</text>
</comment>
<proteinExistence type="predicted"/>
<evidence type="ECO:0000313" key="1">
    <source>
        <dbReference type="EMBL" id="ETJ34073.1"/>
    </source>
</evidence>
<accession>W1XUM3</accession>
<feature type="non-terminal residue" evidence="1">
    <location>
        <position position="91"/>
    </location>
</feature>
<gene>
    <name evidence="1" type="ORF">Q604_UNBC11492G0001</name>
</gene>
<protein>
    <submittedName>
        <fullName evidence="1">Transcriptional regulator, LysR family</fullName>
    </submittedName>
</protein>
<dbReference type="EMBL" id="AZMM01011492">
    <property type="protein sequence ID" value="ETJ34073.1"/>
    <property type="molecule type" value="Genomic_DNA"/>
</dbReference>
<name>W1XUM3_9ZZZZ</name>
<dbReference type="AlphaFoldDB" id="W1XUM3"/>
<dbReference type="Gene3D" id="3.40.190.10">
    <property type="entry name" value="Periplasmic binding protein-like II"/>
    <property type="match status" value="1"/>
</dbReference>